<keyword evidence="1" id="KW-1133">Transmembrane helix</keyword>
<keyword evidence="1" id="KW-0812">Transmembrane</keyword>
<evidence type="ECO:0000256" key="1">
    <source>
        <dbReference type="SAM" id="Phobius"/>
    </source>
</evidence>
<feature type="transmembrane region" description="Helical" evidence="1">
    <location>
        <begin position="21"/>
        <end position="42"/>
    </location>
</feature>
<protein>
    <submittedName>
        <fullName evidence="2">Uncharacterized protein</fullName>
    </submittedName>
</protein>
<comment type="caution">
    <text evidence="2">The sequence shown here is derived from an EMBL/GenBank/DDBJ whole genome shotgun (WGS) entry which is preliminary data.</text>
</comment>
<dbReference type="Proteomes" id="UP000054776">
    <property type="component" value="Unassembled WGS sequence"/>
</dbReference>
<dbReference type="AlphaFoldDB" id="A0A0V1AJT8"/>
<keyword evidence="1" id="KW-0472">Membrane</keyword>
<keyword evidence="3" id="KW-1185">Reference proteome</keyword>
<evidence type="ECO:0000313" key="3">
    <source>
        <dbReference type="Proteomes" id="UP000054776"/>
    </source>
</evidence>
<sequence length="43" mass="5292">MTRLIRPACLSDSYINRTFTVQFYWSLNSLFYWTFVSLSYWIT</sequence>
<accession>A0A0V1AJT8</accession>
<dbReference type="EMBL" id="JYDH01001198">
    <property type="protein sequence ID" value="KRY25080.1"/>
    <property type="molecule type" value="Genomic_DNA"/>
</dbReference>
<name>A0A0V1AJT8_TRISP</name>
<reference evidence="2 3" key="1">
    <citation type="submission" date="2015-01" db="EMBL/GenBank/DDBJ databases">
        <title>Evolution of Trichinella species and genotypes.</title>
        <authorList>
            <person name="Korhonen P.K."/>
            <person name="Edoardo P."/>
            <person name="Giuseppe L.R."/>
            <person name="Gasser R.B."/>
        </authorList>
    </citation>
    <scope>NUCLEOTIDE SEQUENCE [LARGE SCALE GENOMIC DNA]</scope>
    <source>
        <strain evidence="2">ISS3</strain>
    </source>
</reference>
<evidence type="ECO:0000313" key="2">
    <source>
        <dbReference type="EMBL" id="KRY25080.1"/>
    </source>
</evidence>
<dbReference type="InParanoid" id="A0A0V1AJT8"/>
<gene>
    <name evidence="2" type="ORF">T01_3284</name>
</gene>
<organism evidence="2 3">
    <name type="scientific">Trichinella spiralis</name>
    <name type="common">Trichina worm</name>
    <dbReference type="NCBI Taxonomy" id="6334"/>
    <lineage>
        <taxon>Eukaryota</taxon>
        <taxon>Metazoa</taxon>
        <taxon>Ecdysozoa</taxon>
        <taxon>Nematoda</taxon>
        <taxon>Enoplea</taxon>
        <taxon>Dorylaimia</taxon>
        <taxon>Trichinellida</taxon>
        <taxon>Trichinellidae</taxon>
        <taxon>Trichinella</taxon>
    </lineage>
</organism>
<proteinExistence type="predicted"/>